<reference evidence="2" key="1">
    <citation type="submission" date="2023-06" db="EMBL/GenBank/DDBJ databases">
        <title>Genome-scale phylogeny and comparative genomics of the fungal order Sordariales.</title>
        <authorList>
            <consortium name="Lawrence Berkeley National Laboratory"/>
            <person name="Hensen N."/>
            <person name="Bonometti L."/>
            <person name="Westerberg I."/>
            <person name="Brannstrom I.O."/>
            <person name="Guillou S."/>
            <person name="Cros-Aarteil S."/>
            <person name="Calhoun S."/>
            <person name="Haridas S."/>
            <person name="Kuo A."/>
            <person name="Mondo S."/>
            <person name="Pangilinan J."/>
            <person name="Riley R."/>
            <person name="Labutti K."/>
            <person name="Andreopoulos B."/>
            <person name="Lipzen A."/>
            <person name="Chen C."/>
            <person name="Yanf M."/>
            <person name="Daum C."/>
            <person name="Ng V."/>
            <person name="Clum A."/>
            <person name="Steindorff A."/>
            <person name="Ohm R."/>
            <person name="Martin F."/>
            <person name="Silar P."/>
            <person name="Natvig D."/>
            <person name="Lalanne C."/>
            <person name="Gautier V."/>
            <person name="Ament-Velasquez S.L."/>
            <person name="Kruys A."/>
            <person name="Hutchinson M.I."/>
            <person name="Powell A.J."/>
            <person name="Barry K."/>
            <person name="Miller A.N."/>
            <person name="Grigoriev I.V."/>
            <person name="Debuchy R."/>
            <person name="Gladieux P."/>
            <person name="Thoren M.H."/>
            <person name="Johannesson H."/>
        </authorList>
    </citation>
    <scope>NUCLEOTIDE SEQUENCE</scope>
    <source>
        <strain evidence="2">CBS 307.81</strain>
    </source>
</reference>
<dbReference type="Proteomes" id="UP001174997">
    <property type="component" value="Unassembled WGS sequence"/>
</dbReference>
<sequence length="205" mass="22660">MPTYLTHAFPLPRPLIRIFTVLHDLSPCSPEHLISPPSSHSLLSCFHSLYPFLPFASPPPDFPPATPPTGFDLLVSQSYSPVKVLEVYNPDDLASAFTPYAYIADYAIRIDDVADITAITSQYLENDWFSKLRDELMNIGGGVVEAVEGGEGVKAGRIGWYVVVNGDEERGFPGEEEESEGEEEFKLEAELLGRKGENVGKEEQQ</sequence>
<organism evidence="2 3">
    <name type="scientific">Cercophora samala</name>
    <dbReference type="NCBI Taxonomy" id="330535"/>
    <lineage>
        <taxon>Eukaryota</taxon>
        <taxon>Fungi</taxon>
        <taxon>Dikarya</taxon>
        <taxon>Ascomycota</taxon>
        <taxon>Pezizomycotina</taxon>
        <taxon>Sordariomycetes</taxon>
        <taxon>Sordariomycetidae</taxon>
        <taxon>Sordariales</taxon>
        <taxon>Lasiosphaeriaceae</taxon>
        <taxon>Cercophora</taxon>
    </lineage>
</organism>
<comment type="caution">
    <text evidence="2">The sequence shown here is derived from an EMBL/GenBank/DDBJ whole genome shotgun (WGS) entry which is preliminary data.</text>
</comment>
<name>A0AA39Z8T6_9PEZI</name>
<proteinExistence type="predicted"/>
<evidence type="ECO:0000313" key="2">
    <source>
        <dbReference type="EMBL" id="KAK0665901.1"/>
    </source>
</evidence>
<gene>
    <name evidence="2" type="ORF">QBC41DRAFT_158664</name>
</gene>
<feature type="compositionally biased region" description="Basic and acidic residues" evidence="1">
    <location>
        <begin position="184"/>
        <end position="205"/>
    </location>
</feature>
<feature type="region of interest" description="Disordered" evidence="1">
    <location>
        <begin position="169"/>
        <end position="205"/>
    </location>
</feature>
<protein>
    <submittedName>
        <fullName evidence="2">Uncharacterized protein</fullName>
    </submittedName>
</protein>
<evidence type="ECO:0000313" key="3">
    <source>
        <dbReference type="Proteomes" id="UP001174997"/>
    </source>
</evidence>
<dbReference type="EMBL" id="JAULSY010000099">
    <property type="protein sequence ID" value="KAK0665901.1"/>
    <property type="molecule type" value="Genomic_DNA"/>
</dbReference>
<accession>A0AA39Z8T6</accession>
<keyword evidence="3" id="KW-1185">Reference proteome</keyword>
<dbReference type="AlphaFoldDB" id="A0AA39Z8T6"/>
<feature type="compositionally biased region" description="Acidic residues" evidence="1">
    <location>
        <begin position="174"/>
        <end position="183"/>
    </location>
</feature>
<evidence type="ECO:0000256" key="1">
    <source>
        <dbReference type="SAM" id="MobiDB-lite"/>
    </source>
</evidence>